<dbReference type="AlphaFoldDB" id="A0ABD5THN0"/>
<dbReference type="RefSeq" id="WP_390215232.1">
    <property type="nucleotide sequence ID" value="NZ_CP126158.1"/>
</dbReference>
<dbReference type="EMBL" id="JBHSWX010000012">
    <property type="protein sequence ID" value="MFC6787154.1"/>
    <property type="molecule type" value="Genomic_DNA"/>
</dbReference>
<accession>A0ABD5THN0</accession>
<dbReference type="InterPro" id="IPR054468">
    <property type="entry name" value="NrSPol-like_HBD"/>
</dbReference>
<evidence type="ECO:0000313" key="2">
    <source>
        <dbReference type="EMBL" id="MFC6787154.1"/>
    </source>
</evidence>
<dbReference type="Pfam" id="PF22763">
    <property type="entry name" value="NrS1-1_pol-like_HBD"/>
    <property type="match status" value="1"/>
</dbReference>
<protein>
    <recommendedName>
        <fullName evidence="1">NrS-1 polymerase-like HBD domain-containing protein</fullName>
    </recommendedName>
</protein>
<dbReference type="Proteomes" id="UP001596443">
    <property type="component" value="Unassembled WGS sequence"/>
</dbReference>
<gene>
    <name evidence="2" type="ORF">ACFQFD_14465</name>
</gene>
<proteinExistence type="predicted"/>
<dbReference type="GeneID" id="301459878"/>
<name>A0ABD5THN0_9EURY</name>
<organism evidence="2 3">
    <name type="scientific">Halobaculum halobium</name>
    <dbReference type="NCBI Taxonomy" id="3032281"/>
    <lineage>
        <taxon>Archaea</taxon>
        <taxon>Methanobacteriati</taxon>
        <taxon>Methanobacteriota</taxon>
        <taxon>Stenosarchaea group</taxon>
        <taxon>Halobacteria</taxon>
        <taxon>Halobacteriales</taxon>
        <taxon>Haloferacaceae</taxon>
        <taxon>Halobaculum</taxon>
    </lineage>
</organism>
<comment type="caution">
    <text evidence="2">The sequence shown here is derived from an EMBL/GenBank/DDBJ whole genome shotgun (WGS) entry which is preliminary data.</text>
</comment>
<evidence type="ECO:0000313" key="3">
    <source>
        <dbReference type="Proteomes" id="UP001596443"/>
    </source>
</evidence>
<keyword evidence="3" id="KW-1185">Reference proteome</keyword>
<evidence type="ECO:0000259" key="1">
    <source>
        <dbReference type="Pfam" id="PF22763"/>
    </source>
</evidence>
<feature type="domain" description="NrS-1 polymerase-like HBD" evidence="1">
    <location>
        <begin position="32"/>
        <end position="70"/>
    </location>
</feature>
<reference evidence="2 3" key="1">
    <citation type="journal article" date="2019" name="Int. J. Syst. Evol. Microbiol.">
        <title>The Global Catalogue of Microorganisms (GCM) 10K type strain sequencing project: providing services to taxonomists for standard genome sequencing and annotation.</title>
        <authorList>
            <consortium name="The Broad Institute Genomics Platform"/>
            <consortium name="The Broad Institute Genome Sequencing Center for Infectious Disease"/>
            <person name="Wu L."/>
            <person name="Ma J."/>
        </authorList>
    </citation>
    <scope>NUCLEOTIDE SEQUENCE [LARGE SCALE GENOMIC DNA]</scope>
    <source>
        <strain evidence="2 3">SYNS20</strain>
    </source>
</reference>
<sequence>MKRRAWAVECIRCISHEDSTRIEVCSGESIKYTARIQQLMNKAFRASSRMRPKWDEYPGSQTYGEIAIGKV</sequence>